<protein>
    <recommendedName>
        <fullName evidence="2">DNA-directed DNA polymerase</fullName>
        <ecNumber evidence="2">2.7.7.7</ecNumber>
    </recommendedName>
</protein>
<evidence type="ECO:0000256" key="3">
    <source>
        <dbReference type="ARBA" id="ARBA00022763"/>
    </source>
</evidence>
<dbReference type="RefSeq" id="WP_211852113.1">
    <property type="nucleotide sequence ID" value="NZ_JAAGBB010000008.1"/>
</dbReference>
<reference evidence="10" key="1">
    <citation type="journal article" date="2021" name="Syst. Appl. Microbiol.">
        <title>Roseomonas hellenica sp. nov., isolated from roots of wild-growing Alkanna tinctoria.</title>
        <authorList>
            <person name="Rat A."/>
            <person name="Naranjo H.D."/>
            <person name="Lebbe L."/>
            <person name="Cnockaert M."/>
            <person name="Krigas N."/>
            <person name="Grigoriadou K."/>
            <person name="Maloupa E."/>
            <person name="Willems A."/>
        </authorList>
    </citation>
    <scope>NUCLEOTIDE SEQUENCE [LARGE SCALE GENOMIC DNA]</scope>
    <source>
        <strain evidence="10">LMG 31523</strain>
    </source>
</reference>
<feature type="domain" description="DUF6504" evidence="8">
    <location>
        <begin position="431"/>
        <end position="503"/>
    </location>
</feature>
<comment type="caution">
    <text evidence="9">The sequence shown here is derived from an EMBL/GenBank/DDBJ whole genome shotgun (WGS) entry which is preliminary data.</text>
</comment>
<dbReference type="Pfam" id="PF11799">
    <property type="entry name" value="IMS_C"/>
    <property type="match status" value="1"/>
</dbReference>
<proteinExistence type="predicted"/>
<name>A0ABS5EVX6_9PROT</name>
<dbReference type="PANTHER" id="PTHR35369">
    <property type="entry name" value="BLR3025 PROTEIN-RELATED"/>
    <property type="match status" value="1"/>
</dbReference>
<evidence type="ECO:0000259" key="7">
    <source>
        <dbReference type="Pfam" id="PF11799"/>
    </source>
</evidence>
<dbReference type="Pfam" id="PF20114">
    <property type="entry name" value="DUF6504"/>
    <property type="match status" value="1"/>
</dbReference>
<dbReference type="EMBL" id="JAAGBB010000008">
    <property type="protein sequence ID" value="MBR0664452.1"/>
    <property type="molecule type" value="Genomic_DNA"/>
</dbReference>
<dbReference type="Proteomes" id="UP001196870">
    <property type="component" value="Unassembled WGS sequence"/>
</dbReference>
<evidence type="ECO:0000256" key="2">
    <source>
        <dbReference type="ARBA" id="ARBA00012417"/>
    </source>
</evidence>
<gene>
    <name evidence="9" type="ORF">GXW71_08805</name>
</gene>
<evidence type="ECO:0000313" key="9">
    <source>
        <dbReference type="EMBL" id="MBR0664452.1"/>
    </source>
</evidence>
<dbReference type="Pfam" id="PF00817">
    <property type="entry name" value="IMS"/>
    <property type="match status" value="1"/>
</dbReference>
<keyword evidence="10" id="KW-1185">Reference proteome</keyword>
<evidence type="ECO:0000259" key="6">
    <source>
        <dbReference type="Pfam" id="PF00817"/>
    </source>
</evidence>
<dbReference type="PANTHER" id="PTHR35369:SF2">
    <property type="entry name" value="BLR3025 PROTEIN"/>
    <property type="match status" value="1"/>
</dbReference>
<accession>A0ABS5EVX6</accession>
<dbReference type="EC" id="2.7.7.7" evidence="2"/>
<comment type="catalytic activity">
    <reaction evidence="5">
        <text>DNA(n) + a 2'-deoxyribonucleoside 5'-triphosphate = DNA(n+1) + diphosphate</text>
        <dbReference type="Rhea" id="RHEA:22508"/>
        <dbReference type="Rhea" id="RHEA-COMP:17339"/>
        <dbReference type="Rhea" id="RHEA-COMP:17340"/>
        <dbReference type="ChEBI" id="CHEBI:33019"/>
        <dbReference type="ChEBI" id="CHEBI:61560"/>
        <dbReference type="ChEBI" id="CHEBI:173112"/>
        <dbReference type="EC" id="2.7.7.7"/>
    </reaction>
</comment>
<organism evidence="9 10">
    <name type="scientific">Plastoroseomonas hellenica</name>
    <dbReference type="NCBI Taxonomy" id="2687306"/>
    <lineage>
        <taxon>Bacteria</taxon>
        <taxon>Pseudomonadati</taxon>
        <taxon>Pseudomonadota</taxon>
        <taxon>Alphaproteobacteria</taxon>
        <taxon>Acetobacterales</taxon>
        <taxon>Acetobacteraceae</taxon>
        <taxon>Plastoroseomonas</taxon>
    </lineage>
</organism>
<dbReference type="InterPro" id="IPR001126">
    <property type="entry name" value="UmuC"/>
</dbReference>
<evidence type="ECO:0000256" key="1">
    <source>
        <dbReference type="ARBA" id="ARBA00011245"/>
    </source>
</evidence>
<evidence type="ECO:0000256" key="4">
    <source>
        <dbReference type="ARBA" id="ARBA00025589"/>
    </source>
</evidence>
<evidence type="ECO:0000259" key="8">
    <source>
        <dbReference type="Pfam" id="PF20114"/>
    </source>
</evidence>
<dbReference type="CDD" id="cd03468">
    <property type="entry name" value="PolY_like"/>
    <property type="match status" value="1"/>
</dbReference>
<dbReference type="InterPro" id="IPR045443">
    <property type="entry name" value="DUF6504"/>
</dbReference>
<feature type="domain" description="DNA polymerase Y-family little finger" evidence="7">
    <location>
        <begin position="247"/>
        <end position="327"/>
    </location>
</feature>
<evidence type="ECO:0000313" key="10">
    <source>
        <dbReference type="Proteomes" id="UP001196870"/>
    </source>
</evidence>
<sequence>MPRVVSLFLPTWPTDRIRRRAGDAAPPPDQPFALVGSDGRKRVVLAVDAAARAAGLRVGMAATQAQVLVPGLIIQDANPAADAEGLERLAIWVLERFSPIVAADPPDGIVIGSTGADHLHGGEQAMLAKLTARLEISGITVRAAVADTWGAAHALARYAIAPITIAPERGAQAAIAPLPIAALRLPVDMVASLRVLGFERIGDLLAQPRAPLALRFGSELGRRIDQALGTTSEPMEPVRPPNLVEVRRVFAEPISAAETISRYIGKLVPQLCEALGARGLGARRLDLVCHRVDNRLQVARIGTATPVRDPKRLTRLLCEKIETIDPGFGIEIMSIAAIVAEPLEARQVATSLIEDSPPDVSDLVDILANRVGERRIYRAAPVASDVPERSVERIPAMAPETGATWPDHWPRPSRLLATPEPVETVALLPDHPPVWFTWRGVRRRVRRADGPERVFGEWWKRGPELAAVRDYFRVEDEAGERYWLYRAGDGEDAATGSQGWFIHGIFG</sequence>
<dbReference type="InterPro" id="IPR017961">
    <property type="entry name" value="DNA_pol_Y-fam_little_finger"/>
</dbReference>
<keyword evidence="3" id="KW-0227">DNA damage</keyword>
<dbReference type="InterPro" id="IPR050356">
    <property type="entry name" value="SulA_CellDiv_inhibitor"/>
</dbReference>
<evidence type="ECO:0000256" key="5">
    <source>
        <dbReference type="ARBA" id="ARBA00049244"/>
    </source>
</evidence>
<comment type="subunit">
    <text evidence="1">Monomer.</text>
</comment>
<comment type="function">
    <text evidence="4">Poorly processive, error-prone DNA polymerase involved in untargeted mutagenesis. Copies undamaged DNA at stalled replication forks, which arise in vivo from mismatched or misaligned primer ends. These misaligned primers can be extended by PolIV. Exhibits no 3'-5' exonuclease (proofreading) activity. May be involved in translesional synthesis, in conjunction with the beta clamp from PolIII.</text>
</comment>
<dbReference type="SUPFAM" id="SSF56672">
    <property type="entry name" value="DNA/RNA polymerases"/>
    <property type="match status" value="1"/>
</dbReference>
<feature type="domain" description="UmuC" evidence="6">
    <location>
        <begin position="30"/>
        <end position="153"/>
    </location>
</feature>
<dbReference type="InterPro" id="IPR043502">
    <property type="entry name" value="DNA/RNA_pol_sf"/>
</dbReference>
<dbReference type="Gene3D" id="3.40.1170.60">
    <property type="match status" value="1"/>
</dbReference>